<keyword evidence="9" id="KW-1185">Reference proteome</keyword>
<dbReference type="InterPro" id="IPR051525">
    <property type="entry name" value="DVL_RTFL_regulatory"/>
</dbReference>
<evidence type="ECO:0000256" key="4">
    <source>
        <dbReference type="ARBA" id="ARBA00022692"/>
    </source>
</evidence>
<dbReference type="EMBL" id="JAXIOK010000018">
    <property type="protein sequence ID" value="KAK4749324.1"/>
    <property type="molecule type" value="Genomic_DNA"/>
</dbReference>
<evidence type="ECO:0000256" key="2">
    <source>
        <dbReference type="ARBA" id="ARBA00022473"/>
    </source>
</evidence>
<sequence length="84" mass="10128">MTRHVEVERTSRWKVSMDVVKEEDEEEEKAVESPMEMEKTSGSCRRCRSFSQKCIHVINRQRAKFYIVRRCVAMLLCWHEHKDP</sequence>
<evidence type="ECO:0008006" key="10">
    <source>
        <dbReference type="Google" id="ProtNLM"/>
    </source>
</evidence>
<keyword evidence="4" id="KW-0812">Transmembrane</keyword>
<name>A0AAN7H1Q3_9MYRT</name>
<organism evidence="8 9">
    <name type="scientific">Trapa incisa</name>
    <dbReference type="NCBI Taxonomy" id="236973"/>
    <lineage>
        <taxon>Eukaryota</taxon>
        <taxon>Viridiplantae</taxon>
        <taxon>Streptophyta</taxon>
        <taxon>Embryophyta</taxon>
        <taxon>Tracheophyta</taxon>
        <taxon>Spermatophyta</taxon>
        <taxon>Magnoliopsida</taxon>
        <taxon>eudicotyledons</taxon>
        <taxon>Gunneridae</taxon>
        <taxon>Pentapetalae</taxon>
        <taxon>rosids</taxon>
        <taxon>malvids</taxon>
        <taxon>Myrtales</taxon>
        <taxon>Lythraceae</taxon>
        <taxon>Trapa</taxon>
    </lineage>
</organism>
<dbReference type="GO" id="GO:0005886">
    <property type="term" value="C:plasma membrane"/>
    <property type="evidence" value="ECO:0007669"/>
    <property type="project" value="UniProtKB-SubCell"/>
</dbReference>
<evidence type="ECO:0000313" key="9">
    <source>
        <dbReference type="Proteomes" id="UP001345219"/>
    </source>
</evidence>
<reference evidence="8 9" key="1">
    <citation type="journal article" date="2023" name="Hortic Res">
        <title>Pangenome of water caltrop reveals structural variations and asymmetric subgenome divergence after allopolyploidization.</title>
        <authorList>
            <person name="Zhang X."/>
            <person name="Chen Y."/>
            <person name="Wang L."/>
            <person name="Yuan Y."/>
            <person name="Fang M."/>
            <person name="Shi L."/>
            <person name="Lu R."/>
            <person name="Comes H.P."/>
            <person name="Ma Y."/>
            <person name="Chen Y."/>
            <person name="Huang G."/>
            <person name="Zhou Y."/>
            <person name="Zheng Z."/>
            <person name="Qiu Y."/>
        </authorList>
    </citation>
    <scope>NUCLEOTIDE SEQUENCE [LARGE SCALE GENOMIC DNA]</scope>
    <source>
        <tissue evidence="8">Roots</tissue>
    </source>
</reference>
<evidence type="ECO:0000313" key="8">
    <source>
        <dbReference type="EMBL" id="KAK4749324.1"/>
    </source>
</evidence>
<evidence type="ECO:0000256" key="3">
    <source>
        <dbReference type="ARBA" id="ARBA00022475"/>
    </source>
</evidence>
<evidence type="ECO:0000256" key="7">
    <source>
        <dbReference type="ARBA" id="ARBA00024340"/>
    </source>
</evidence>
<keyword evidence="6" id="KW-0472">Membrane</keyword>
<accession>A0AAN7H1Q3</accession>
<comment type="subcellular location">
    <subcellularLocation>
        <location evidence="1">Cell membrane</location>
        <topology evidence="1">Single-pass membrane protein</topology>
    </subcellularLocation>
</comment>
<dbReference type="Proteomes" id="UP001345219">
    <property type="component" value="Chromosome 21"/>
</dbReference>
<dbReference type="Pfam" id="PF08137">
    <property type="entry name" value="DVL"/>
    <property type="match status" value="1"/>
</dbReference>
<dbReference type="InterPro" id="IPR012552">
    <property type="entry name" value="DVL"/>
</dbReference>
<keyword evidence="5" id="KW-1133">Transmembrane helix</keyword>
<keyword evidence="3" id="KW-1003">Cell membrane</keyword>
<evidence type="ECO:0000256" key="6">
    <source>
        <dbReference type="ARBA" id="ARBA00023136"/>
    </source>
</evidence>
<protein>
    <recommendedName>
        <fullName evidence="10">DVL</fullName>
    </recommendedName>
</protein>
<gene>
    <name evidence="8" type="ORF">SAY87_026773</name>
</gene>
<dbReference type="PANTHER" id="PTHR33102">
    <property type="entry name" value="DVL19-RELATED-RELATED"/>
    <property type="match status" value="1"/>
</dbReference>
<keyword evidence="2" id="KW-0217">Developmental protein</keyword>
<evidence type="ECO:0000256" key="1">
    <source>
        <dbReference type="ARBA" id="ARBA00004162"/>
    </source>
</evidence>
<dbReference type="AlphaFoldDB" id="A0AAN7H1Q3"/>
<evidence type="ECO:0000256" key="5">
    <source>
        <dbReference type="ARBA" id="ARBA00022989"/>
    </source>
</evidence>
<proteinExistence type="inferred from homology"/>
<comment type="caution">
    <text evidence="8">The sequence shown here is derived from an EMBL/GenBank/DDBJ whole genome shotgun (WGS) entry which is preliminary data.</text>
</comment>
<comment type="similarity">
    <text evidence="7">Belongs to the DVL/RTFL small polypeptides family.</text>
</comment>
<dbReference type="GO" id="GO:0008285">
    <property type="term" value="P:negative regulation of cell population proliferation"/>
    <property type="evidence" value="ECO:0007669"/>
    <property type="project" value="InterPro"/>
</dbReference>
<dbReference type="GO" id="GO:0048367">
    <property type="term" value="P:shoot system development"/>
    <property type="evidence" value="ECO:0007669"/>
    <property type="project" value="UniProtKB-ARBA"/>
</dbReference>